<gene>
    <name evidence="6" type="primary">map</name>
    <name evidence="9" type="ORF">SAMN04488518_105149</name>
</gene>
<dbReference type="Gene3D" id="3.90.230.10">
    <property type="entry name" value="Creatinase/methionine aminopeptidase superfamily"/>
    <property type="match status" value="1"/>
</dbReference>
<dbReference type="InterPro" id="IPR000994">
    <property type="entry name" value="Pept_M24"/>
</dbReference>
<dbReference type="PANTHER" id="PTHR43330">
    <property type="entry name" value="METHIONINE AMINOPEPTIDASE"/>
    <property type="match status" value="1"/>
</dbReference>
<feature type="binding site" evidence="6">
    <location>
        <position position="205"/>
    </location>
    <ligand>
        <name>a divalent metal cation</name>
        <dbReference type="ChEBI" id="CHEBI:60240"/>
        <label>2</label>
        <note>catalytic</note>
    </ligand>
</feature>
<dbReference type="EMBL" id="FOSK01000005">
    <property type="protein sequence ID" value="SFK45074.1"/>
    <property type="molecule type" value="Genomic_DNA"/>
</dbReference>
<protein>
    <recommendedName>
        <fullName evidence="6 7">Methionine aminopeptidase</fullName>
        <shortName evidence="6">MAP</shortName>
        <shortName evidence="6">MetAP</shortName>
        <ecNumber evidence="6 7">3.4.11.18</ecNumber>
    </recommendedName>
    <alternativeName>
        <fullName evidence="6">Peptidase M</fullName>
    </alternativeName>
</protein>
<proteinExistence type="inferred from homology"/>
<dbReference type="PROSITE" id="PS00680">
    <property type="entry name" value="MAP_1"/>
    <property type="match status" value="1"/>
</dbReference>
<dbReference type="PRINTS" id="PR00599">
    <property type="entry name" value="MAPEPTIDASE"/>
</dbReference>
<dbReference type="GO" id="GO:0004177">
    <property type="term" value="F:aminopeptidase activity"/>
    <property type="evidence" value="ECO:0007669"/>
    <property type="project" value="UniProtKB-KW"/>
</dbReference>
<dbReference type="PANTHER" id="PTHR43330:SF27">
    <property type="entry name" value="METHIONINE AMINOPEPTIDASE"/>
    <property type="match status" value="1"/>
</dbReference>
<keyword evidence="3 6" id="KW-0645">Protease</keyword>
<evidence type="ECO:0000256" key="2">
    <source>
        <dbReference type="ARBA" id="ARBA00022438"/>
    </source>
</evidence>
<comment type="catalytic activity">
    <reaction evidence="6 7">
        <text>Release of N-terminal amino acids, preferentially methionine, from peptides and arylamides.</text>
        <dbReference type="EC" id="3.4.11.18"/>
    </reaction>
</comment>
<comment type="subunit">
    <text evidence="6">Monomer.</text>
</comment>
<dbReference type="Proteomes" id="UP000199598">
    <property type="component" value="Unassembled WGS sequence"/>
</dbReference>
<keyword evidence="5 6" id="KW-0378">Hydrolase</keyword>
<dbReference type="InterPro" id="IPR001714">
    <property type="entry name" value="Pept_M24_MAP"/>
</dbReference>
<evidence type="ECO:0000256" key="5">
    <source>
        <dbReference type="ARBA" id="ARBA00022801"/>
    </source>
</evidence>
<comment type="similarity">
    <text evidence="6">Belongs to the peptidase M24A family. Methionine aminopeptidase type 1 subfamily.</text>
</comment>
<dbReference type="RefSeq" id="WP_093519404.1">
    <property type="nucleotide sequence ID" value="NZ_FOSK01000005.1"/>
</dbReference>
<feature type="binding site" evidence="6">
    <location>
        <position position="98"/>
    </location>
    <ligand>
        <name>a divalent metal cation</name>
        <dbReference type="ChEBI" id="CHEBI:60240"/>
        <label>1</label>
    </ligand>
</feature>
<reference evidence="9 10" key="1">
    <citation type="submission" date="2016-10" db="EMBL/GenBank/DDBJ databases">
        <authorList>
            <person name="Varghese N."/>
            <person name="Submissions S."/>
        </authorList>
    </citation>
    <scope>NUCLEOTIDE SEQUENCE [LARGE SCALE GENOMIC DNA]</scope>
    <source>
        <strain evidence="9 10">DSM 16392</strain>
    </source>
</reference>
<dbReference type="EC" id="3.4.11.18" evidence="6 7"/>
<sequence length="259" mass="28274">MSAIIIKNADEVALMRQSGKLLAQVFKMLEDVVKPGVSTLEINDRVEDYIVNELQARPASKGQYGYKFALNSSINEVVCHGIPDKARKLTASDIINVDITLEKDGFIADSSTTFVMPGASRKTQKLVKTTYKAMWAGIKEVRPGARLGDVGAAIQQIAESAGYSIVRDYCGHGIGRDMHEGPSVMHFGKRGTGVLLKEGMTFTIEPMVNAGTELTVTKEDGWTVETLDRKPSAQWEHTVLVTSTGFEVLTLREGERVPG</sequence>
<comment type="cofactor">
    <cofactor evidence="6">
        <name>Co(2+)</name>
        <dbReference type="ChEBI" id="CHEBI:48828"/>
    </cofactor>
    <cofactor evidence="6">
        <name>Zn(2+)</name>
        <dbReference type="ChEBI" id="CHEBI:29105"/>
    </cofactor>
    <cofactor evidence="6">
        <name>Mn(2+)</name>
        <dbReference type="ChEBI" id="CHEBI:29035"/>
    </cofactor>
    <cofactor evidence="6">
        <name>Fe(2+)</name>
        <dbReference type="ChEBI" id="CHEBI:29033"/>
    </cofactor>
    <text evidence="6">Binds 2 divalent metal cations per subunit. Has a high-affinity and a low affinity metal-binding site. The true nature of the physiological cofactor is under debate. The enzyme is active with cobalt, zinc, manganese or divalent iron ions. Most likely, methionine aminopeptidases function as mononuclear Fe(2+)-metalloproteases under physiological conditions, and the catalytically relevant metal-binding site has been assigned to the histidine-containing high-affinity site.</text>
</comment>
<feature type="binding site" evidence="6">
    <location>
        <position position="109"/>
    </location>
    <ligand>
        <name>a divalent metal cation</name>
        <dbReference type="ChEBI" id="CHEBI:60240"/>
        <label>1</label>
    </ligand>
</feature>
<comment type="caution">
    <text evidence="9">The sequence shown here is derived from an EMBL/GenBank/DDBJ whole genome shotgun (WGS) entry which is preliminary data.</text>
</comment>
<feature type="binding site" evidence="6">
    <location>
        <position position="236"/>
    </location>
    <ligand>
        <name>a divalent metal cation</name>
        <dbReference type="ChEBI" id="CHEBI:60240"/>
        <label>1</label>
    </ligand>
</feature>
<dbReference type="NCBIfam" id="TIGR00500">
    <property type="entry name" value="met_pdase_I"/>
    <property type="match status" value="1"/>
</dbReference>
<feature type="domain" description="Peptidase M24" evidence="8">
    <location>
        <begin position="14"/>
        <end position="242"/>
    </location>
</feature>
<accession>A0A1I3ZLX6</accession>
<evidence type="ECO:0000256" key="1">
    <source>
        <dbReference type="ARBA" id="ARBA00002521"/>
    </source>
</evidence>
<feature type="binding site" evidence="6">
    <location>
        <position position="179"/>
    </location>
    <ligand>
        <name>substrate</name>
    </ligand>
</feature>
<feature type="binding site" evidence="6">
    <location>
        <position position="80"/>
    </location>
    <ligand>
        <name>substrate</name>
    </ligand>
</feature>
<feature type="binding site" evidence="6">
    <location>
        <position position="109"/>
    </location>
    <ligand>
        <name>a divalent metal cation</name>
        <dbReference type="ChEBI" id="CHEBI:60240"/>
        <label>2</label>
        <note>catalytic</note>
    </ligand>
</feature>
<evidence type="ECO:0000313" key="9">
    <source>
        <dbReference type="EMBL" id="SFK45074.1"/>
    </source>
</evidence>
<evidence type="ECO:0000256" key="4">
    <source>
        <dbReference type="ARBA" id="ARBA00022723"/>
    </source>
</evidence>
<evidence type="ECO:0000256" key="7">
    <source>
        <dbReference type="RuleBase" id="RU003653"/>
    </source>
</evidence>
<keyword evidence="2 6" id="KW-0031">Aminopeptidase</keyword>
<dbReference type="HAMAP" id="MF_01974">
    <property type="entry name" value="MetAP_1"/>
    <property type="match status" value="1"/>
</dbReference>
<evidence type="ECO:0000256" key="3">
    <source>
        <dbReference type="ARBA" id="ARBA00022670"/>
    </source>
</evidence>
<comment type="function">
    <text evidence="1 6">Removes the N-terminal methionine from nascent proteins. The N-terminal methionine is often cleaved when the second residue in the primary sequence is small and uncharged (Met-Ala-, Cys, Gly, Pro, Ser, Thr, or Val). Requires deformylation of the N(alpha)-formylated initiator methionine before it can be hydrolyzed.</text>
</comment>
<dbReference type="CDD" id="cd01086">
    <property type="entry name" value="MetAP1"/>
    <property type="match status" value="1"/>
</dbReference>
<evidence type="ECO:0000313" key="10">
    <source>
        <dbReference type="Proteomes" id="UP000199598"/>
    </source>
</evidence>
<name>A0A1I3ZLX6_9HYPH</name>
<feature type="binding site" evidence="6">
    <location>
        <position position="172"/>
    </location>
    <ligand>
        <name>a divalent metal cation</name>
        <dbReference type="ChEBI" id="CHEBI:60240"/>
        <label>2</label>
        <note>catalytic</note>
    </ligand>
</feature>
<dbReference type="InterPro" id="IPR002467">
    <property type="entry name" value="Pept_M24A_MAP1"/>
</dbReference>
<dbReference type="SUPFAM" id="SSF55920">
    <property type="entry name" value="Creatinase/aminopeptidase"/>
    <property type="match status" value="1"/>
</dbReference>
<organism evidence="9 10">
    <name type="scientific">Pseudovibrio ascidiaceicola</name>
    <dbReference type="NCBI Taxonomy" id="285279"/>
    <lineage>
        <taxon>Bacteria</taxon>
        <taxon>Pseudomonadati</taxon>
        <taxon>Pseudomonadota</taxon>
        <taxon>Alphaproteobacteria</taxon>
        <taxon>Hyphomicrobiales</taxon>
        <taxon>Stappiaceae</taxon>
        <taxon>Pseudovibrio</taxon>
    </lineage>
</organism>
<dbReference type="InterPro" id="IPR036005">
    <property type="entry name" value="Creatinase/aminopeptidase-like"/>
</dbReference>
<keyword evidence="4 6" id="KW-0479">Metal-binding</keyword>
<evidence type="ECO:0000256" key="6">
    <source>
        <dbReference type="HAMAP-Rule" id="MF_01974"/>
    </source>
</evidence>
<keyword evidence="10" id="KW-1185">Reference proteome</keyword>
<evidence type="ECO:0000259" key="8">
    <source>
        <dbReference type="Pfam" id="PF00557"/>
    </source>
</evidence>
<feature type="binding site" evidence="6">
    <location>
        <position position="236"/>
    </location>
    <ligand>
        <name>a divalent metal cation</name>
        <dbReference type="ChEBI" id="CHEBI:60240"/>
        <label>2</label>
        <note>catalytic</note>
    </ligand>
</feature>
<dbReference type="Pfam" id="PF00557">
    <property type="entry name" value="Peptidase_M24"/>
    <property type="match status" value="1"/>
</dbReference>